<dbReference type="GO" id="GO:0032580">
    <property type="term" value="C:Golgi cisterna membrane"/>
    <property type="evidence" value="ECO:0007669"/>
    <property type="project" value="UniProtKB-SubCell"/>
</dbReference>
<evidence type="ECO:0000313" key="6">
    <source>
        <dbReference type="Proteomes" id="UP001497623"/>
    </source>
</evidence>
<gene>
    <name evidence="5" type="ORF">MNOR_LOCUS18487</name>
</gene>
<reference evidence="5 6" key="1">
    <citation type="submission" date="2024-05" db="EMBL/GenBank/DDBJ databases">
        <authorList>
            <person name="Wallberg A."/>
        </authorList>
    </citation>
    <scope>NUCLEOTIDE SEQUENCE [LARGE SCALE GENOMIC DNA]</scope>
</reference>
<dbReference type="PANTHER" id="PTHR48438:SF1">
    <property type="entry name" value="ALPHA-(1,3)-FUCOSYLTRANSFERASE C-RELATED"/>
    <property type="match status" value="1"/>
</dbReference>
<dbReference type="SUPFAM" id="SSF53756">
    <property type="entry name" value="UDP-Glycosyltransferase/glycogen phosphorylase"/>
    <property type="match status" value="1"/>
</dbReference>
<feature type="non-terminal residue" evidence="5">
    <location>
        <position position="177"/>
    </location>
</feature>
<dbReference type="EMBL" id="CAXKWB010013251">
    <property type="protein sequence ID" value="CAL4107115.1"/>
    <property type="molecule type" value="Genomic_DNA"/>
</dbReference>
<evidence type="ECO:0000256" key="3">
    <source>
        <dbReference type="SAM" id="Phobius"/>
    </source>
</evidence>
<sequence length="177" mass="21142">MNLERKRFQWFVLTFLTLTILVYFTLDSKTYMVKDIQHNFEKSQERHLQTVGAKKPLKEMQILMWTNYHNNKENDYNHIFQRLNSNQCSENRCKLSYNRTEYKKADAVLFSLAYLNNRANYEIPETHPVDQLWVLLSFEAGISSKKKNHLSSLSSIGFNWTMHFRQDSDIVVPYGYI</sequence>
<name>A0AAV2QYE2_MEGNR</name>
<dbReference type="PANTHER" id="PTHR48438">
    <property type="entry name" value="ALPHA-(1,3)-FUCOSYLTRANSFERASE C-RELATED"/>
    <property type="match status" value="1"/>
</dbReference>
<evidence type="ECO:0000256" key="2">
    <source>
        <dbReference type="ARBA" id="ARBA00023034"/>
    </source>
</evidence>
<protein>
    <recommendedName>
        <fullName evidence="4">Fucosyltransferase N-terminal domain-containing protein</fullName>
    </recommendedName>
</protein>
<comment type="caution">
    <text evidence="5">The sequence shown here is derived from an EMBL/GenBank/DDBJ whole genome shotgun (WGS) entry which is preliminary data.</text>
</comment>
<keyword evidence="3" id="KW-0812">Transmembrane</keyword>
<feature type="transmembrane region" description="Helical" evidence="3">
    <location>
        <begin position="7"/>
        <end position="26"/>
    </location>
</feature>
<keyword evidence="2" id="KW-0333">Golgi apparatus</keyword>
<organism evidence="5 6">
    <name type="scientific">Meganyctiphanes norvegica</name>
    <name type="common">Northern krill</name>
    <name type="synonym">Thysanopoda norvegica</name>
    <dbReference type="NCBI Taxonomy" id="48144"/>
    <lineage>
        <taxon>Eukaryota</taxon>
        <taxon>Metazoa</taxon>
        <taxon>Ecdysozoa</taxon>
        <taxon>Arthropoda</taxon>
        <taxon>Crustacea</taxon>
        <taxon>Multicrustacea</taxon>
        <taxon>Malacostraca</taxon>
        <taxon>Eumalacostraca</taxon>
        <taxon>Eucarida</taxon>
        <taxon>Euphausiacea</taxon>
        <taxon>Euphausiidae</taxon>
        <taxon>Meganyctiphanes</taxon>
    </lineage>
</organism>
<dbReference type="Proteomes" id="UP001497623">
    <property type="component" value="Unassembled WGS sequence"/>
</dbReference>
<evidence type="ECO:0000313" key="5">
    <source>
        <dbReference type="EMBL" id="CAL4107115.1"/>
    </source>
</evidence>
<proteinExistence type="predicted"/>
<dbReference type="Pfam" id="PF17039">
    <property type="entry name" value="Glyco_tran_10_N"/>
    <property type="match status" value="1"/>
</dbReference>
<keyword evidence="3" id="KW-1133">Transmembrane helix</keyword>
<keyword evidence="6" id="KW-1185">Reference proteome</keyword>
<comment type="subcellular location">
    <subcellularLocation>
        <location evidence="1">Golgi apparatus</location>
        <location evidence="1">Golgi stack membrane</location>
        <topology evidence="1">Single-pass type II membrane protein</topology>
    </subcellularLocation>
</comment>
<evidence type="ECO:0000259" key="4">
    <source>
        <dbReference type="Pfam" id="PF17039"/>
    </source>
</evidence>
<dbReference type="GO" id="GO:0008417">
    <property type="term" value="F:fucosyltransferase activity"/>
    <property type="evidence" value="ECO:0007669"/>
    <property type="project" value="InterPro"/>
</dbReference>
<dbReference type="InterPro" id="IPR031481">
    <property type="entry name" value="Glyco_tran_10_N"/>
</dbReference>
<keyword evidence="3" id="KW-0472">Membrane</keyword>
<evidence type="ECO:0000256" key="1">
    <source>
        <dbReference type="ARBA" id="ARBA00004447"/>
    </source>
</evidence>
<accession>A0AAV2QYE2</accession>
<feature type="domain" description="Fucosyltransferase N-terminal" evidence="4">
    <location>
        <begin position="59"/>
        <end position="175"/>
    </location>
</feature>
<dbReference type="InterPro" id="IPR001503">
    <property type="entry name" value="Glyco_trans_10"/>
</dbReference>
<dbReference type="AlphaFoldDB" id="A0AAV2QYE2"/>